<dbReference type="NCBIfam" id="TIGR00095">
    <property type="entry name" value="16S rRNA (guanine(966)-N(2))-methyltransferase RsmD"/>
    <property type="match status" value="1"/>
</dbReference>
<dbReference type="EMBL" id="CP022272">
    <property type="protein sequence ID" value="ASJ98314.1"/>
    <property type="molecule type" value="Genomic_DNA"/>
</dbReference>
<comment type="catalytic activity">
    <reaction evidence="8 9">
        <text>guanosine(966) in 16S rRNA + S-adenosyl-L-methionine = N(2)-methylguanosine(966) in 16S rRNA + S-adenosyl-L-homocysteine + H(+)</text>
        <dbReference type="Rhea" id="RHEA:23548"/>
        <dbReference type="Rhea" id="RHEA-COMP:10211"/>
        <dbReference type="Rhea" id="RHEA-COMP:10212"/>
        <dbReference type="ChEBI" id="CHEBI:15378"/>
        <dbReference type="ChEBI" id="CHEBI:57856"/>
        <dbReference type="ChEBI" id="CHEBI:59789"/>
        <dbReference type="ChEBI" id="CHEBI:74269"/>
        <dbReference type="ChEBI" id="CHEBI:74481"/>
        <dbReference type="EC" id="2.1.1.171"/>
    </reaction>
</comment>
<keyword evidence="7 9" id="KW-0949">S-adenosyl-L-methionine</keyword>
<dbReference type="GO" id="GO:0003676">
    <property type="term" value="F:nucleic acid binding"/>
    <property type="evidence" value="ECO:0007669"/>
    <property type="project" value="InterPro"/>
</dbReference>
<dbReference type="GO" id="GO:0052913">
    <property type="term" value="F:16S rRNA (guanine(966)-N(2))-methyltransferase activity"/>
    <property type="evidence" value="ECO:0007669"/>
    <property type="project" value="UniProtKB-EC"/>
</dbReference>
<dbReference type="Gene3D" id="3.40.50.150">
    <property type="entry name" value="Vaccinia Virus protein VP39"/>
    <property type="match status" value="1"/>
</dbReference>
<name>A0AAC9U2X3_9GAMM</name>
<evidence type="ECO:0000256" key="8">
    <source>
        <dbReference type="ARBA" id="ARBA00048326"/>
    </source>
</evidence>
<dbReference type="PANTHER" id="PTHR43542">
    <property type="entry name" value="METHYLTRANSFERASE"/>
    <property type="match status" value="1"/>
</dbReference>
<dbReference type="RefSeq" id="WP_088905690.1">
    <property type="nucleotide sequence ID" value="NZ_CP022272.1"/>
</dbReference>
<dbReference type="InterPro" id="IPR002052">
    <property type="entry name" value="DNA_methylase_N6_adenine_CS"/>
</dbReference>
<comment type="function">
    <text evidence="1 9">Specifically methylates the guanine in position 966 of 16S rRNA in the assembled 30S particle.</text>
</comment>
<organism evidence="10 11">
    <name type="scientific">Shewanella marisflavi</name>
    <dbReference type="NCBI Taxonomy" id="260364"/>
    <lineage>
        <taxon>Bacteria</taxon>
        <taxon>Pseudomonadati</taxon>
        <taxon>Pseudomonadota</taxon>
        <taxon>Gammaproteobacteria</taxon>
        <taxon>Alteromonadales</taxon>
        <taxon>Shewanellaceae</taxon>
        <taxon>Shewanella</taxon>
    </lineage>
</organism>
<sequence length="196" mass="21900">MARNRPASGQVRIIAGQWRSRRLPIHDLEGLRPTTDRVRETLFNWLASDLPGARVLDCFGGSGALCFEALSRYAKYAKVFELQASAAKQLKQNLATLKCDCADVVQGDTLAQLKTPPTEGFDIIFIDPPFRKGLAQACIDGLIAQCWLNDDALVYVETESEHSPLKLPSNWIPLKEKKAGQVTFRLFQVEKPEENQ</sequence>
<evidence type="ECO:0000256" key="1">
    <source>
        <dbReference type="ARBA" id="ARBA00002649"/>
    </source>
</evidence>
<dbReference type="AlphaFoldDB" id="A0AAC9U2X3"/>
<evidence type="ECO:0000313" key="11">
    <source>
        <dbReference type="Proteomes" id="UP000198233"/>
    </source>
</evidence>
<evidence type="ECO:0000256" key="6">
    <source>
        <dbReference type="ARBA" id="ARBA00022679"/>
    </source>
</evidence>
<dbReference type="Proteomes" id="UP000198233">
    <property type="component" value="Chromosome"/>
</dbReference>
<protein>
    <recommendedName>
        <fullName evidence="4 9">Ribosomal RNA small subunit methyltransferase D</fullName>
        <ecNumber evidence="3 9">2.1.1.171</ecNumber>
    </recommendedName>
</protein>
<evidence type="ECO:0000256" key="4">
    <source>
        <dbReference type="ARBA" id="ARBA00013682"/>
    </source>
</evidence>
<gene>
    <name evidence="10" type="primary">rsmD</name>
    <name evidence="10" type="ORF">CFF01_17905</name>
</gene>
<dbReference type="CDD" id="cd02440">
    <property type="entry name" value="AdoMet_MTases"/>
    <property type="match status" value="1"/>
</dbReference>
<proteinExistence type="inferred from homology"/>
<dbReference type="InterPro" id="IPR029063">
    <property type="entry name" value="SAM-dependent_MTases_sf"/>
</dbReference>
<keyword evidence="9" id="KW-0698">rRNA processing</keyword>
<dbReference type="PROSITE" id="PS00092">
    <property type="entry name" value="N6_MTASE"/>
    <property type="match status" value="1"/>
</dbReference>
<dbReference type="EC" id="2.1.1.171" evidence="3 9"/>
<evidence type="ECO:0000256" key="3">
    <source>
        <dbReference type="ARBA" id="ARBA00012141"/>
    </source>
</evidence>
<dbReference type="KEGG" id="smav:CFF01_17905"/>
<evidence type="ECO:0000256" key="7">
    <source>
        <dbReference type="ARBA" id="ARBA00022691"/>
    </source>
</evidence>
<evidence type="ECO:0000256" key="5">
    <source>
        <dbReference type="ARBA" id="ARBA00022603"/>
    </source>
</evidence>
<evidence type="ECO:0000256" key="9">
    <source>
        <dbReference type="PIRNR" id="PIRNR004553"/>
    </source>
</evidence>
<comment type="similarity">
    <text evidence="2 9">Belongs to the methyltransferase superfamily. RsmD family.</text>
</comment>
<dbReference type="Pfam" id="PF03602">
    <property type="entry name" value="Cons_hypoth95"/>
    <property type="match status" value="1"/>
</dbReference>
<evidence type="ECO:0000313" key="10">
    <source>
        <dbReference type="EMBL" id="ASJ98314.1"/>
    </source>
</evidence>
<keyword evidence="5 9" id="KW-0489">Methyltransferase</keyword>
<accession>A0AAC9U2X3</accession>
<evidence type="ECO:0000256" key="2">
    <source>
        <dbReference type="ARBA" id="ARBA00005269"/>
    </source>
</evidence>
<keyword evidence="6 9" id="KW-0808">Transferase</keyword>
<reference evidence="10 11" key="1">
    <citation type="submission" date="2017-06" db="EMBL/GenBank/DDBJ databases">
        <title>Complete genome sequence of Shewanella marisflavi EP1 associated with anaerobic 2,4-dinitrotoluene reduction and salt tolerance.</title>
        <authorList>
            <person name="Huang J."/>
        </authorList>
    </citation>
    <scope>NUCLEOTIDE SEQUENCE [LARGE SCALE GENOMIC DNA]</scope>
    <source>
        <strain evidence="10 11">EP1</strain>
    </source>
</reference>
<dbReference type="InterPro" id="IPR004398">
    <property type="entry name" value="RNA_MeTrfase_RsmD"/>
</dbReference>
<dbReference type="PANTHER" id="PTHR43542:SF1">
    <property type="entry name" value="METHYLTRANSFERASE"/>
    <property type="match status" value="1"/>
</dbReference>
<dbReference type="SUPFAM" id="SSF53335">
    <property type="entry name" value="S-adenosyl-L-methionine-dependent methyltransferases"/>
    <property type="match status" value="1"/>
</dbReference>
<dbReference type="PIRSF" id="PIRSF004553">
    <property type="entry name" value="CHP00095"/>
    <property type="match status" value="1"/>
</dbReference>